<accession>A0AAD8Y2Z2</accession>
<comment type="caution">
    <text evidence="1">The sequence shown here is derived from an EMBL/GenBank/DDBJ whole genome shotgun (WGS) entry which is preliminary data.</text>
</comment>
<dbReference type="EMBL" id="JATAAI010000021">
    <property type="protein sequence ID" value="KAK1738229.1"/>
    <property type="molecule type" value="Genomic_DNA"/>
</dbReference>
<name>A0AAD8Y2Z2_9STRA</name>
<dbReference type="AlphaFoldDB" id="A0AAD8Y2Z2"/>
<keyword evidence="2" id="KW-1185">Reference proteome</keyword>
<evidence type="ECO:0000313" key="2">
    <source>
        <dbReference type="Proteomes" id="UP001224775"/>
    </source>
</evidence>
<dbReference type="Proteomes" id="UP001224775">
    <property type="component" value="Unassembled WGS sequence"/>
</dbReference>
<gene>
    <name evidence="1" type="ORF">QTG54_010898</name>
</gene>
<sequence length="249" mass="27605">MGAKACVVLITSDGDYSYALARLRDIGVFTIIIYRPDVVAKVLIDNANVVYSWEYDVLGGPPISQDDEDSYEDGDGEDYEVHAIDGSNKLSLSKIECSDPNGGRSEGSSALTNTDVKRPSSYVQGKFALFCSVVLNAQHRNIKEGISVYSSWADEANAAAIFYEKMGEKDREAYHEIRSLAFDKGFIEWGRRNLLVPGKPVIKVKDRDFRKEELSPESYLRLTHAGVVVVKPNVASKESDWICVPPKEA</sequence>
<evidence type="ECO:0000313" key="1">
    <source>
        <dbReference type="EMBL" id="KAK1738229.1"/>
    </source>
</evidence>
<organism evidence="1 2">
    <name type="scientific">Skeletonema marinoi</name>
    <dbReference type="NCBI Taxonomy" id="267567"/>
    <lineage>
        <taxon>Eukaryota</taxon>
        <taxon>Sar</taxon>
        <taxon>Stramenopiles</taxon>
        <taxon>Ochrophyta</taxon>
        <taxon>Bacillariophyta</taxon>
        <taxon>Coscinodiscophyceae</taxon>
        <taxon>Thalassiosirophycidae</taxon>
        <taxon>Thalassiosirales</taxon>
        <taxon>Skeletonemataceae</taxon>
        <taxon>Skeletonema</taxon>
        <taxon>Skeletonema marinoi-dohrnii complex</taxon>
    </lineage>
</organism>
<reference evidence="1" key="1">
    <citation type="submission" date="2023-06" db="EMBL/GenBank/DDBJ databases">
        <title>Survivors Of The Sea: Transcriptome response of Skeletonema marinoi to long-term dormancy.</title>
        <authorList>
            <person name="Pinder M.I.M."/>
            <person name="Kourtchenko O."/>
            <person name="Robertson E.K."/>
            <person name="Larsson T."/>
            <person name="Maumus F."/>
            <person name="Osuna-Cruz C.M."/>
            <person name="Vancaester E."/>
            <person name="Stenow R."/>
            <person name="Vandepoele K."/>
            <person name="Ploug H."/>
            <person name="Bruchert V."/>
            <person name="Godhe A."/>
            <person name="Topel M."/>
        </authorList>
    </citation>
    <scope>NUCLEOTIDE SEQUENCE</scope>
    <source>
        <strain evidence="1">R05AC</strain>
    </source>
</reference>
<proteinExistence type="predicted"/>
<protein>
    <recommendedName>
        <fullName evidence="3">NYN domain-containing protein</fullName>
    </recommendedName>
</protein>
<evidence type="ECO:0008006" key="3">
    <source>
        <dbReference type="Google" id="ProtNLM"/>
    </source>
</evidence>